<dbReference type="EMBL" id="VGLS01000645">
    <property type="protein sequence ID" value="MBM3225664.1"/>
    <property type="molecule type" value="Genomic_DNA"/>
</dbReference>
<reference evidence="2" key="1">
    <citation type="submission" date="2019-03" db="EMBL/GenBank/DDBJ databases">
        <title>Lake Tanganyika Metagenome-Assembled Genomes (MAGs).</title>
        <authorList>
            <person name="Tran P."/>
        </authorList>
    </citation>
    <scope>NUCLEOTIDE SEQUENCE</scope>
    <source>
        <strain evidence="2">K_DeepCast_65m_m2_066</strain>
    </source>
</reference>
<feature type="region of interest" description="Disordered" evidence="1">
    <location>
        <begin position="83"/>
        <end position="129"/>
    </location>
</feature>
<organism evidence="2 3">
    <name type="scientific">Tectimicrobiota bacterium</name>
    <dbReference type="NCBI Taxonomy" id="2528274"/>
    <lineage>
        <taxon>Bacteria</taxon>
        <taxon>Pseudomonadati</taxon>
        <taxon>Nitrospinota/Tectimicrobiota group</taxon>
        <taxon>Candidatus Tectimicrobiota</taxon>
    </lineage>
</organism>
<evidence type="ECO:0000256" key="1">
    <source>
        <dbReference type="SAM" id="MobiDB-lite"/>
    </source>
</evidence>
<name>A0A937W2C7_UNCTE</name>
<sequence>MQTHNWGKSLRPCGQLLLLLLVLATSGCASLTSREKGALIGGPSGAAGGALLGAAAGGAVIGAAVGGPVGLIGGYLLGEHLFADAPEPPRPSPPPVKTKAQPRRKSKTPVTHVKAPPVPREPADAGRVF</sequence>
<evidence type="ECO:0000313" key="3">
    <source>
        <dbReference type="Proteomes" id="UP000712673"/>
    </source>
</evidence>
<dbReference type="AlphaFoldDB" id="A0A937W2C7"/>
<dbReference type="Proteomes" id="UP000712673">
    <property type="component" value="Unassembled WGS sequence"/>
</dbReference>
<gene>
    <name evidence="2" type="ORF">FJZ47_17945</name>
</gene>
<protein>
    <recommendedName>
        <fullName evidence="4">Glycine zipper domain-containing protein</fullName>
    </recommendedName>
</protein>
<proteinExistence type="predicted"/>
<feature type="compositionally biased region" description="Pro residues" evidence="1">
    <location>
        <begin position="86"/>
        <end position="96"/>
    </location>
</feature>
<evidence type="ECO:0000313" key="2">
    <source>
        <dbReference type="EMBL" id="MBM3225664.1"/>
    </source>
</evidence>
<accession>A0A937W2C7</accession>
<comment type="caution">
    <text evidence="2">The sequence shown here is derived from an EMBL/GenBank/DDBJ whole genome shotgun (WGS) entry which is preliminary data.</text>
</comment>
<evidence type="ECO:0008006" key="4">
    <source>
        <dbReference type="Google" id="ProtNLM"/>
    </source>
</evidence>